<keyword evidence="1" id="KW-0328">Glycosyltransferase</keyword>
<reference evidence="1" key="1">
    <citation type="submission" date="2018-02" db="EMBL/GenBank/DDBJ databases">
        <title>Rhizophora mucronata_Transcriptome.</title>
        <authorList>
            <person name="Meera S.P."/>
            <person name="Sreeshan A."/>
            <person name="Augustine A."/>
        </authorList>
    </citation>
    <scope>NUCLEOTIDE SEQUENCE</scope>
    <source>
        <tissue evidence="1">Leaf</tissue>
    </source>
</reference>
<protein>
    <submittedName>
        <fullName evidence="1">Putative beta-1 3-galactosyltransferase 2 isoform X3</fullName>
    </submittedName>
</protein>
<keyword evidence="1" id="KW-0808">Transferase</keyword>
<proteinExistence type="predicted"/>
<evidence type="ECO:0000313" key="1">
    <source>
        <dbReference type="EMBL" id="MBX02627.1"/>
    </source>
</evidence>
<name>A0A2P2KAB5_RHIMU</name>
<organism evidence="1">
    <name type="scientific">Rhizophora mucronata</name>
    <name type="common">Asiatic mangrove</name>
    <dbReference type="NCBI Taxonomy" id="61149"/>
    <lineage>
        <taxon>Eukaryota</taxon>
        <taxon>Viridiplantae</taxon>
        <taxon>Streptophyta</taxon>
        <taxon>Embryophyta</taxon>
        <taxon>Tracheophyta</taxon>
        <taxon>Spermatophyta</taxon>
        <taxon>Magnoliopsida</taxon>
        <taxon>eudicotyledons</taxon>
        <taxon>Gunneridae</taxon>
        <taxon>Pentapetalae</taxon>
        <taxon>rosids</taxon>
        <taxon>fabids</taxon>
        <taxon>Malpighiales</taxon>
        <taxon>Rhizophoraceae</taxon>
        <taxon>Rhizophora</taxon>
    </lineage>
</organism>
<dbReference type="EMBL" id="GGEC01022143">
    <property type="protein sequence ID" value="MBX02627.1"/>
    <property type="molecule type" value="Transcribed_RNA"/>
</dbReference>
<dbReference type="GO" id="GO:0016757">
    <property type="term" value="F:glycosyltransferase activity"/>
    <property type="evidence" value="ECO:0007669"/>
    <property type="project" value="UniProtKB-KW"/>
</dbReference>
<dbReference type="AlphaFoldDB" id="A0A2P2KAB5"/>
<accession>A0A2P2KAB5</accession>
<sequence>MKRMIIPFSSSSFLLFSPWGIHVARTESLLFRLLKAVLIPITIKYLLLLEDSAFLKSSDKGEPPSIDS</sequence>